<evidence type="ECO:0000256" key="1">
    <source>
        <dbReference type="ARBA" id="ARBA00005964"/>
    </source>
</evidence>
<dbReference type="GeneID" id="127565956"/>
<dbReference type="FunFam" id="3.40.50.1820:FF:000092">
    <property type="entry name" value="Carboxylic ester hydrolase"/>
    <property type="match status" value="1"/>
</dbReference>
<evidence type="ECO:0000256" key="3">
    <source>
        <dbReference type="ARBA" id="ARBA00022801"/>
    </source>
</evidence>
<dbReference type="RefSeq" id="XP_051862903.1">
    <property type="nucleotide sequence ID" value="XM_052006943.1"/>
</dbReference>
<evidence type="ECO:0000259" key="7">
    <source>
        <dbReference type="Pfam" id="PF00135"/>
    </source>
</evidence>
<accession>A0A9C6WH16</accession>
<sequence>MEVHVGFPKLLQMGAKFVGHKVQQYRLSTSNTVIVETKYGRVRGLQRKTIYDGELYYAFEGIPYAKPPLGDLRFRAPQPPESWDGVRNCTTYNEKPLQRNMIMGLMEGSEDCLYLNVYAKSMESAKPLPVMVWIYGGGFQKGEASRDLYSPDYFMKHPVILVTINYRLGALGFLSLKDPKLDVPGNAGLKDQVQALRWISQNIAHFNGDPNNITLFGESAGAASTHIMMTTEQTRGLFHKAILQSGCALSAWADTPDRNWAYRLAQQMGYKGSQADADVLQYLSKASARQIASVDQDVVTQDEMRSFYLFAFGPVVEPYETSHCVVPKPHKDMLTSAWGNSIPVIVGGNSFEGLFSYQLVRNDPWVMTHFDNIIPNEVSEACTPEQLQQLVRRLKQVYFGDEKRERMELLEALYIFSHRQIWHDLHRMVMARLSYAPSSATYLYRFDFDSSHFNQFRWLVCGNRVRGVSHADELSYLFYNVLATKLNKSSEEYITIERMVAMWTAFAANSDPNCYVTDSAKWSKVEPTSNGAHNCYNISNDMEMMALPEAKALAVWDTFYKRESLY</sequence>
<reference evidence="9" key="1">
    <citation type="submission" date="2025-08" db="UniProtKB">
        <authorList>
            <consortium name="RefSeq"/>
        </authorList>
    </citation>
    <scope>IDENTIFICATION</scope>
    <source>
        <strain evidence="9">15112-1751.03</strain>
        <tissue evidence="9">Whole Adult</tissue>
    </source>
</reference>
<evidence type="ECO:0000313" key="9">
    <source>
        <dbReference type="RefSeq" id="XP_051862903.1"/>
    </source>
</evidence>
<feature type="domain" description="Carboxylesterase type B" evidence="7">
    <location>
        <begin position="33"/>
        <end position="556"/>
    </location>
</feature>
<evidence type="ECO:0000256" key="5">
    <source>
        <dbReference type="ARBA" id="ARBA00023180"/>
    </source>
</evidence>
<dbReference type="SUPFAM" id="SSF53474">
    <property type="entry name" value="alpha/beta-Hydrolases"/>
    <property type="match status" value="1"/>
</dbReference>
<dbReference type="Pfam" id="PF00135">
    <property type="entry name" value="COesterase"/>
    <property type="match status" value="1"/>
</dbReference>
<keyword evidence="2" id="KW-0719">Serine esterase</keyword>
<comment type="similarity">
    <text evidence="1">Belongs to the type-B carboxylesterase/lipase family.</text>
</comment>
<dbReference type="OrthoDB" id="19653at2759"/>
<evidence type="ECO:0000256" key="2">
    <source>
        <dbReference type="ARBA" id="ARBA00022487"/>
    </source>
</evidence>
<dbReference type="PANTHER" id="PTHR43142:SF1">
    <property type="entry name" value="CARBOXYLIC ESTER HYDROLASE"/>
    <property type="match status" value="1"/>
</dbReference>
<keyword evidence="4" id="KW-1015">Disulfide bond</keyword>
<name>A0A9C6WH16_DROAB</name>
<keyword evidence="8" id="KW-1185">Reference proteome</keyword>
<evidence type="ECO:0000256" key="4">
    <source>
        <dbReference type="ARBA" id="ARBA00023157"/>
    </source>
</evidence>
<dbReference type="InterPro" id="IPR002018">
    <property type="entry name" value="CarbesteraseB"/>
</dbReference>
<protein>
    <recommendedName>
        <fullName evidence="6">carboxylesterase</fullName>
        <ecNumber evidence="6">3.1.1.1</ecNumber>
    </recommendedName>
</protein>
<dbReference type="InterPro" id="IPR029058">
    <property type="entry name" value="AB_hydrolase_fold"/>
</dbReference>
<evidence type="ECO:0000313" key="8">
    <source>
        <dbReference type="Proteomes" id="UP000515160"/>
    </source>
</evidence>
<keyword evidence="3" id="KW-0378">Hydrolase</keyword>
<dbReference type="EC" id="3.1.1.1" evidence="6"/>
<proteinExistence type="inferred from homology"/>
<evidence type="ECO:0000256" key="6">
    <source>
        <dbReference type="ARBA" id="ARBA00039155"/>
    </source>
</evidence>
<organism evidence="8 9">
    <name type="scientific">Drosophila albomicans</name>
    <name type="common">Fruit fly</name>
    <dbReference type="NCBI Taxonomy" id="7291"/>
    <lineage>
        <taxon>Eukaryota</taxon>
        <taxon>Metazoa</taxon>
        <taxon>Ecdysozoa</taxon>
        <taxon>Arthropoda</taxon>
        <taxon>Hexapoda</taxon>
        <taxon>Insecta</taxon>
        <taxon>Pterygota</taxon>
        <taxon>Neoptera</taxon>
        <taxon>Endopterygota</taxon>
        <taxon>Diptera</taxon>
        <taxon>Brachycera</taxon>
        <taxon>Muscomorpha</taxon>
        <taxon>Ephydroidea</taxon>
        <taxon>Drosophilidae</taxon>
        <taxon>Drosophila</taxon>
    </lineage>
</organism>
<keyword evidence="5" id="KW-0325">Glycoprotein</keyword>
<dbReference type="GO" id="GO:0106435">
    <property type="term" value="F:carboxylesterase activity"/>
    <property type="evidence" value="ECO:0007669"/>
    <property type="project" value="UniProtKB-EC"/>
</dbReference>
<gene>
    <name evidence="9" type="primary">LOC127565956</name>
</gene>
<dbReference type="PANTHER" id="PTHR43142">
    <property type="entry name" value="CARBOXYLIC ESTER HYDROLASE"/>
    <property type="match status" value="1"/>
</dbReference>
<dbReference type="Proteomes" id="UP000515160">
    <property type="component" value="Chromosome 2R"/>
</dbReference>
<dbReference type="AlphaFoldDB" id="A0A9C6WH16"/>
<dbReference type="Gene3D" id="3.40.50.1820">
    <property type="entry name" value="alpha/beta hydrolase"/>
    <property type="match status" value="1"/>
</dbReference>